<dbReference type="Proteomes" id="UP001140511">
    <property type="component" value="Unassembled WGS sequence"/>
</dbReference>
<dbReference type="EMBL" id="JAOPEN010000001">
    <property type="protein sequence ID" value="KAJ4864755.1"/>
    <property type="molecule type" value="Genomic_DNA"/>
</dbReference>
<sequence>MKGLEKIFAAYKNQLDRQGTLVLNKEEFDVDETAYSYLASTTLRWIKQIPTLPVWANKAVLTNFHHVAHVANEDLDFEIYKDRQLTSTSRRYGQQVQVHEWTSGDTRILKELRRPFSFTQMTISLWRRDLASQGTETRLVFAATGISYKHLGDFDFEDFVLRVESPKNITGAWSYVRTGEAGAPTAHDAV</sequence>
<dbReference type="AlphaFoldDB" id="A0A9W9EDM7"/>
<dbReference type="RefSeq" id="XP_056033811.1">
    <property type="nucleotide sequence ID" value="XM_056168495.1"/>
</dbReference>
<dbReference type="GeneID" id="80863183"/>
<keyword evidence="2" id="KW-1185">Reference proteome</keyword>
<gene>
    <name evidence="1" type="ORF">T069G_01285</name>
</gene>
<accession>A0A9W9EDM7</accession>
<evidence type="ECO:0000313" key="1">
    <source>
        <dbReference type="EMBL" id="KAJ4864755.1"/>
    </source>
</evidence>
<comment type="caution">
    <text evidence="1">The sequence shown here is derived from an EMBL/GenBank/DDBJ whole genome shotgun (WGS) entry which is preliminary data.</text>
</comment>
<name>A0A9W9EDM7_9HYPO</name>
<reference evidence="1" key="1">
    <citation type="submission" date="2022-09" db="EMBL/GenBank/DDBJ databases">
        <title>Chromosome-level assembly of Trichoderma breve T069, a fungus used in development of biopesticide product.</title>
        <authorList>
            <person name="Lin R."/>
            <person name="Liu T."/>
        </authorList>
    </citation>
    <scope>NUCLEOTIDE SEQUENCE</scope>
    <source>
        <strain evidence="1">T069</strain>
    </source>
</reference>
<proteinExistence type="predicted"/>
<organism evidence="1 2">
    <name type="scientific">Trichoderma breve</name>
    <dbReference type="NCBI Taxonomy" id="2034170"/>
    <lineage>
        <taxon>Eukaryota</taxon>
        <taxon>Fungi</taxon>
        <taxon>Dikarya</taxon>
        <taxon>Ascomycota</taxon>
        <taxon>Pezizomycotina</taxon>
        <taxon>Sordariomycetes</taxon>
        <taxon>Hypocreomycetidae</taxon>
        <taxon>Hypocreales</taxon>
        <taxon>Hypocreaceae</taxon>
        <taxon>Trichoderma</taxon>
    </lineage>
</organism>
<protein>
    <submittedName>
        <fullName evidence="1">Uncharacterized protein</fullName>
    </submittedName>
</protein>
<evidence type="ECO:0000313" key="2">
    <source>
        <dbReference type="Proteomes" id="UP001140511"/>
    </source>
</evidence>